<dbReference type="EMBL" id="CP034870">
    <property type="protein sequence ID" value="QCI22049.1"/>
    <property type="molecule type" value="Genomic_DNA"/>
</dbReference>
<feature type="transmembrane region" description="Helical" evidence="7">
    <location>
        <begin position="128"/>
        <end position="147"/>
    </location>
</feature>
<evidence type="ECO:0000256" key="1">
    <source>
        <dbReference type="ARBA" id="ARBA00004127"/>
    </source>
</evidence>
<feature type="transmembrane region" description="Helical" evidence="7">
    <location>
        <begin position="74"/>
        <end position="93"/>
    </location>
</feature>
<dbReference type="GO" id="GO:0050136">
    <property type="term" value="F:NADH dehydrogenase (quinone) (non-electrogenic) activity"/>
    <property type="evidence" value="ECO:0007669"/>
    <property type="project" value="UniProtKB-UniRule"/>
</dbReference>
<protein>
    <recommendedName>
        <fullName evidence="7">NADH-quinone oxidoreductase subunit N</fullName>
        <ecNumber evidence="7">7.1.1.-</ecNumber>
    </recommendedName>
    <alternativeName>
        <fullName evidence="7">NADH dehydrogenase I subunit N</fullName>
    </alternativeName>
    <alternativeName>
        <fullName evidence="7">NDH-1 subunit N</fullName>
    </alternativeName>
</protein>
<evidence type="ECO:0000313" key="10">
    <source>
        <dbReference type="EMBL" id="QCI22049.1"/>
    </source>
</evidence>
<feature type="transmembrane region" description="Helical" evidence="7">
    <location>
        <begin position="35"/>
        <end position="54"/>
    </location>
</feature>
<keyword evidence="4 7" id="KW-0472">Membrane</keyword>
<dbReference type="GO" id="GO:0005886">
    <property type="term" value="C:plasma membrane"/>
    <property type="evidence" value="ECO:0007669"/>
    <property type="project" value="UniProtKB-SubCell"/>
</dbReference>
<keyword evidence="7" id="KW-0813">Transport</keyword>
<feature type="transmembrane region" description="Helical" evidence="7">
    <location>
        <begin position="452"/>
        <end position="475"/>
    </location>
</feature>
<comment type="similarity">
    <text evidence="7">Belongs to the complex I subunit 2 family.</text>
</comment>
<comment type="function">
    <text evidence="7">NDH-1 shuttles electrons from NADH, via FMN and iron-sulfur (Fe-S) centers, to quinones in the respiratory chain. The immediate electron acceptor for the enzyme in this species is believed to be ubiquinone. Couples the redox reaction to proton translocation (for every two electrons transferred, four hydrogen ions are translocated across the cytoplasmic membrane), and thus conserves the redox energy in a proton gradient.</text>
</comment>
<dbReference type="RefSeq" id="WP_158355891.1">
    <property type="nucleotide sequence ID" value="NZ_CP034870.1"/>
</dbReference>
<dbReference type="InterPro" id="IPR001750">
    <property type="entry name" value="ND/Mrp_TM"/>
</dbReference>
<keyword evidence="7" id="KW-1278">Translocase</keyword>
<dbReference type="HAMAP" id="MF_00445">
    <property type="entry name" value="NDH1_NuoN_1"/>
    <property type="match status" value="1"/>
</dbReference>
<dbReference type="PANTHER" id="PTHR22773">
    <property type="entry name" value="NADH DEHYDROGENASE"/>
    <property type="match status" value="1"/>
</dbReference>
<feature type="transmembrane region" description="Helical" evidence="7">
    <location>
        <begin position="105"/>
        <end position="122"/>
    </location>
</feature>
<dbReference type="EC" id="7.1.1.-" evidence="7"/>
<dbReference type="GO" id="GO:0042773">
    <property type="term" value="P:ATP synthesis coupled electron transport"/>
    <property type="evidence" value="ECO:0007669"/>
    <property type="project" value="InterPro"/>
</dbReference>
<evidence type="ECO:0000256" key="6">
    <source>
        <dbReference type="ARBA" id="ARBA00025811"/>
    </source>
</evidence>
<feature type="transmembrane region" description="Helical" evidence="7">
    <location>
        <begin position="238"/>
        <end position="262"/>
    </location>
</feature>
<dbReference type="Pfam" id="PF00361">
    <property type="entry name" value="Proton_antipo_M"/>
    <property type="match status" value="1"/>
</dbReference>
<comment type="subunit">
    <text evidence="7">NDH-1 is composed of 13 different subunits. Subunits NuoA, H, J, K, L, M, N constitute the membrane sector of the complex.</text>
</comment>
<evidence type="ECO:0000256" key="4">
    <source>
        <dbReference type="ARBA" id="ARBA00023136"/>
    </source>
</evidence>
<feature type="domain" description="NADH:quinone oxidoreductase/Mrp antiporter transmembrane" evidence="9">
    <location>
        <begin position="122"/>
        <end position="421"/>
    </location>
</feature>
<evidence type="ECO:0000256" key="3">
    <source>
        <dbReference type="ARBA" id="ARBA00022989"/>
    </source>
</evidence>
<feature type="transmembrane region" description="Helical" evidence="7">
    <location>
        <begin position="372"/>
        <end position="395"/>
    </location>
</feature>
<name>A0A4D6Y0D3_9GAMM</name>
<keyword evidence="7" id="KW-0830">Ubiquinone</keyword>
<comment type="catalytic activity">
    <reaction evidence="7">
        <text>a quinone + NADH + 5 H(+)(in) = a quinol + NAD(+) + 4 H(+)(out)</text>
        <dbReference type="Rhea" id="RHEA:57888"/>
        <dbReference type="ChEBI" id="CHEBI:15378"/>
        <dbReference type="ChEBI" id="CHEBI:24646"/>
        <dbReference type="ChEBI" id="CHEBI:57540"/>
        <dbReference type="ChEBI" id="CHEBI:57945"/>
        <dbReference type="ChEBI" id="CHEBI:132124"/>
    </reaction>
</comment>
<organism evidence="10 11">
    <name type="scientific">Buchnera aphidicola</name>
    <name type="common">Lipaphis pseudobrassicae</name>
    <dbReference type="NCBI Taxonomy" id="1258543"/>
    <lineage>
        <taxon>Bacteria</taxon>
        <taxon>Pseudomonadati</taxon>
        <taxon>Pseudomonadota</taxon>
        <taxon>Gammaproteobacteria</taxon>
        <taxon>Enterobacterales</taxon>
        <taxon>Erwiniaceae</taxon>
        <taxon>Buchnera</taxon>
    </lineage>
</organism>
<keyword evidence="7" id="KW-0520">NAD</keyword>
<feature type="transmembrane region" description="Helical" evidence="7">
    <location>
        <begin position="6"/>
        <end position="28"/>
    </location>
</feature>
<keyword evidence="2 7" id="KW-0812">Transmembrane</keyword>
<dbReference type="InterPro" id="IPR010096">
    <property type="entry name" value="NADH-Q_OxRdtase_suN/2"/>
</dbReference>
<comment type="function">
    <text evidence="5">NDH-1 shuttles electrons from NADH, via FMN and iron-sulfur (Fe-S) centers, to quinones in the respiratory chain. Couples the redox reaction to proton translocation (for every two electrons transferred, four hydrogen ions are translocated across the cytoplasmic membrane), and thus conserves the redox energy in a proton gradient.</text>
</comment>
<dbReference type="GO" id="GO:0012505">
    <property type="term" value="C:endomembrane system"/>
    <property type="evidence" value="ECO:0007669"/>
    <property type="project" value="UniProtKB-SubCell"/>
</dbReference>
<dbReference type="NCBIfam" id="TIGR01770">
    <property type="entry name" value="NDH_I_N"/>
    <property type="match status" value="1"/>
</dbReference>
<evidence type="ECO:0000256" key="5">
    <source>
        <dbReference type="ARBA" id="ARBA00025189"/>
    </source>
</evidence>
<dbReference type="GO" id="GO:0008137">
    <property type="term" value="F:NADH dehydrogenase (ubiquinone) activity"/>
    <property type="evidence" value="ECO:0007669"/>
    <property type="project" value="InterPro"/>
</dbReference>
<comment type="subunit">
    <text evidence="6">Composed of 13 different subunits. Subunits NuoA, H, J, K, L, M, N constitute the membrane sector of the complex.</text>
</comment>
<evidence type="ECO:0000256" key="7">
    <source>
        <dbReference type="HAMAP-Rule" id="MF_00445"/>
    </source>
</evidence>
<feature type="transmembrane region" description="Helical" evidence="7">
    <location>
        <begin position="328"/>
        <end position="351"/>
    </location>
</feature>
<keyword evidence="3 7" id="KW-1133">Transmembrane helix</keyword>
<keyword evidence="7" id="KW-1003">Cell membrane</keyword>
<feature type="transmembrane region" description="Helical" evidence="7">
    <location>
        <begin position="268"/>
        <end position="290"/>
    </location>
</feature>
<evidence type="ECO:0000256" key="2">
    <source>
        <dbReference type="ARBA" id="ARBA00022692"/>
    </source>
</evidence>
<feature type="transmembrane region" description="Helical" evidence="7">
    <location>
        <begin position="297"/>
        <end position="316"/>
    </location>
</feature>
<reference evidence="10 11" key="1">
    <citation type="submission" date="2018-12" db="EMBL/GenBank/DDBJ databases">
        <authorList>
            <person name="Chong R.A."/>
        </authorList>
    </citation>
    <scope>NUCLEOTIDE SEQUENCE [LARGE SCALE GENOMIC DNA]</scope>
    <source>
        <strain evidence="10 11">Lps</strain>
    </source>
</reference>
<evidence type="ECO:0000256" key="8">
    <source>
        <dbReference type="RuleBase" id="RU000320"/>
    </source>
</evidence>
<keyword evidence="7" id="KW-0874">Quinone</keyword>
<dbReference type="OrthoDB" id="9768329at2"/>
<evidence type="ECO:0000259" key="9">
    <source>
        <dbReference type="Pfam" id="PF00361"/>
    </source>
</evidence>
<feature type="transmembrane region" description="Helical" evidence="7">
    <location>
        <begin position="202"/>
        <end position="226"/>
    </location>
</feature>
<dbReference type="Proteomes" id="UP000298564">
    <property type="component" value="Chromosome"/>
</dbReference>
<reference evidence="10 11" key="2">
    <citation type="submission" date="2019-05" db="EMBL/GenBank/DDBJ databases">
        <title>Genome evolution of the obligate endosymbiont Buchnera aphidicola.</title>
        <authorList>
            <person name="Moran N.A."/>
        </authorList>
    </citation>
    <scope>NUCLEOTIDE SEQUENCE [LARGE SCALE GENOMIC DNA]</scope>
    <source>
        <strain evidence="10 11">Lps</strain>
    </source>
</reference>
<dbReference type="AlphaFoldDB" id="A0A4D6Y0D3"/>
<feature type="transmembrane region" description="Helical" evidence="7">
    <location>
        <begin position="159"/>
        <end position="178"/>
    </location>
</feature>
<accession>A0A4D6Y0D3</accession>
<gene>
    <name evidence="7" type="primary">nuoN</name>
    <name evidence="10" type="ORF">D9V70_00835</name>
</gene>
<feature type="transmembrane region" description="Helical" evidence="7">
    <location>
        <begin position="407"/>
        <end position="431"/>
    </location>
</feature>
<dbReference type="GO" id="GO:0048038">
    <property type="term" value="F:quinone binding"/>
    <property type="evidence" value="ECO:0007669"/>
    <property type="project" value="UniProtKB-KW"/>
</dbReference>
<proteinExistence type="inferred from homology"/>
<sequence length="489" mass="55301">MMINLQELIVFSPFFISVFSLIIVILSISYSRNHFFTALFVVSSLTSMLFSLFFLTSKVPLNVANLFYVDGYSILYISMIIIASICTCIFAYPSLKQYLYNKEEFYLLILIANLGSILSIISNNMSSLFMSIEITSIPMFGLIAYFNNKKYSLEAAFKYVILSSVASSFLLFGIAWVYSISGDLNFTSINHILNIISFNEKLVILFGIIMILISLFFKLSIVPFHLWTPDVYEGTPSVVLSFFSTVGKIATFVILLHVLSHVSNINNILYFLLSLMTIFSMLIGNLMALFQNNLKRFFGYSSISQLAYLFIVLLVSKDNYALSLEASSIYLFSYLFSNVAYFGIINLISNVHHDKDVDSISSYKGFFWSDPILSSILTVILLSLSGFPMTVGFIGKFYILSIVLKEHLWIVGISFLISTILGFFCYLKIIINLYCDLSSTSSLKKFNTLKNNWLYTPTGLVIFFAGMILLIFGVYPNPLINFITLISCL</sequence>
<comment type="subcellular location">
    <subcellularLocation>
        <location evidence="7">Cell membrane</location>
        <topology evidence="7">Multi-pass membrane protein</topology>
    </subcellularLocation>
    <subcellularLocation>
        <location evidence="1">Endomembrane system</location>
        <topology evidence="1">Multi-pass membrane protein</topology>
    </subcellularLocation>
    <subcellularLocation>
        <location evidence="8">Membrane</location>
        <topology evidence="8">Multi-pass membrane protein</topology>
    </subcellularLocation>
</comment>
<evidence type="ECO:0000313" key="11">
    <source>
        <dbReference type="Proteomes" id="UP000298564"/>
    </source>
</evidence>